<dbReference type="Proteomes" id="UP000249134">
    <property type="component" value="Chromosome 1"/>
</dbReference>
<evidence type="ECO:0000256" key="1">
    <source>
        <dbReference type="SAM" id="MobiDB-lite"/>
    </source>
</evidence>
<reference evidence="3 4" key="1">
    <citation type="submission" date="2018-06" db="EMBL/GenBank/DDBJ databases">
        <authorList>
            <consortium name="Pathogen Informatics"/>
            <person name="Doyle S."/>
        </authorList>
    </citation>
    <scope>NUCLEOTIDE SEQUENCE [LARGE SCALE GENOMIC DNA]</scope>
    <source>
        <strain evidence="3 4">NCTC4824</strain>
    </source>
</reference>
<organism evidence="3 4">
    <name type="scientific">Lederbergia lenta</name>
    <name type="common">Bacillus lentus</name>
    <dbReference type="NCBI Taxonomy" id="1467"/>
    <lineage>
        <taxon>Bacteria</taxon>
        <taxon>Bacillati</taxon>
        <taxon>Bacillota</taxon>
        <taxon>Bacilli</taxon>
        <taxon>Bacillales</taxon>
        <taxon>Bacillaceae</taxon>
        <taxon>Lederbergia</taxon>
    </lineage>
</organism>
<keyword evidence="2" id="KW-0732">Signal</keyword>
<feature type="chain" id="PRO_5038752735" evidence="2">
    <location>
        <begin position="18"/>
        <end position="230"/>
    </location>
</feature>
<feature type="compositionally biased region" description="Basic and acidic residues" evidence="1">
    <location>
        <begin position="30"/>
        <end position="50"/>
    </location>
</feature>
<sequence length="230" mass="26597">MKKSQILFMMMFIFLLAACQQETQSEPNNEVEKKEPNQEVTDENRNSPDKEQEDEAVNDEIALADFFMKDGTEAEFAGEGNEFAPYTAKTEWLNDRFVNVYEDNGGTIMLRTFRIDNDKIVVVREEGESNVKFDPTDQELNELEDLYTYLQLPLDKDITFDGWTVIDNAMTVETPLQVFKSVIVIKKENIDGSTNTKYFAKGYGEIKREFLMKEEDKEPFVVTSTIEKIN</sequence>
<feature type="signal peptide" evidence="2">
    <location>
        <begin position="1"/>
        <end position="17"/>
    </location>
</feature>
<keyword evidence="4" id="KW-1185">Reference proteome</keyword>
<accession>A0A2X4VHK2</accession>
<proteinExistence type="predicted"/>
<dbReference type="KEGG" id="blen:NCTC4824_00387"/>
<dbReference type="EMBL" id="LS483476">
    <property type="protein sequence ID" value="SQI51716.1"/>
    <property type="molecule type" value="Genomic_DNA"/>
</dbReference>
<evidence type="ECO:0000313" key="3">
    <source>
        <dbReference type="EMBL" id="SQI51716.1"/>
    </source>
</evidence>
<evidence type="ECO:0000313" key="4">
    <source>
        <dbReference type="Proteomes" id="UP000249134"/>
    </source>
</evidence>
<dbReference type="AlphaFoldDB" id="A0A2X4VHK2"/>
<protein>
    <submittedName>
        <fullName evidence="3">Uncharacterized protein</fullName>
    </submittedName>
</protein>
<evidence type="ECO:0000256" key="2">
    <source>
        <dbReference type="SAM" id="SignalP"/>
    </source>
</evidence>
<dbReference type="RefSeq" id="WP_066143207.1">
    <property type="nucleotide sequence ID" value="NZ_CBCSGM010000002.1"/>
</dbReference>
<gene>
    <name evidence="3" type="ORF">NCTC4824_00387</name>
</gene>
<dbReference type="PROSITE" id="PS51257">
    <property type="entry name" value="PROKAR_LIPOPROTEIN"/>
    <property type="match status" value="1"/>
</dbReference>
<name>A0A2X4VHK2_LEDLE</name>
<feature type="region of interest" description="Disordered" evidence="1">
    <location>
        <begin position="24"/>
        <end position="55"/>
    </location>
</feature>